<organism evidence="1 2">
    <name type="scientific">Xenorhabdus cabanillasii</name>
    <dbReference type="NCBI Taxonomy" id="351673"/>
    <lineage>
        <taxon>Bacteria</taxon>
        <taxon>Pseudomonadati</taxon>
        <taxon>Pseudomonadota</taxon>
        <taxon>Gammaproteobacteria</taxon>
        <taxon>Enterobacterales</taxon>
        <taxon>Morganellaceae</taxon>
        <taxon>Xenorhabdus</taxon>
    </lineage>
</organism>
<dbReference type="Proteomes" id="UP000256294">
    <property type="component" value="Unassembled WGS sequence"/>
</dbReference>
<reference evidence="1 2" key="1">
    <citation type="submission" date="2018-08" db="EMBL/GenBank/DDBJ databases">
        <title>Genomic Encyclopedia of Archaeal and Bacterial Type Strains, Phase II (KMG-II): from individual species to whole genera.</title>
        <authorList>
            <person name="Goeker M."/>
        </authorList>
    </citation>
    <scope>NUCLEOTIDE SEQUENCE [LARGE SCALE GENOMIC DNA]</scope>
    <source>
        <strain evidence="1 2">DSM 17905</strain>
    </source>
</reference>
<evidence type="ECO:0000313" key="1">
    <source>
        <dbReference type="EMBL" id="REF28913.1"/>
    </source>
</evidence>
<keyword evidence="2" id="KW-1185">Reference proteome</keyword>
<gene>
    <name evidence="1" type="ORF">BDD26_3882</name>
</gene>
<protein>
    <submittedName>
        <fullName evidence="1">Uncharacterized protein</fullName>
    </submittedName>
</protein>
<dbReference type="AlphaFoldDB" id="A0A3D9UKG0"/>
<proteinExistence type="predicted"/>
<evidence type="ECO:0000313" key="2">
    <source>
        <dbReference type="Proteomes" id="UP000256294"/>
    </source>
</evidence>
<accession>A0A3D9UKG0</accession>
<comment type="caution">
    <text evidence="1">The sequence shown here is derived from an EMBL/GenBank/DDBJ whole genome shotgun (WGS) entry which is preliminary data.</text>
</comment>
<dbReference type="EMBL" id="QTUB01000001">
    <property type="protein sequence ID" value="REF28913.1"/>
    <property type="molecule type" value="Genomic_DNA"/>
</dbReference>
<name>A0A3D9UKG0_9GAMM</name>
<sequence length="40" mass="4644">MLINYNALKLFSNKDIIQQEISYYGDTFVDTLLESGHYSV</sequence>